<keyword evidence="1" id="KW-1133">Transmembrane helix</keyword>
<feature type="transmembrane region" description="Helical" evidence="1">
    <location>
        <begin position="251"/>
        <end position="274"/>
    </location>
</feature>
<reference evidence="2" key="1">
    <citation type="submission" date="2021-02" db="EMBL/GenBank/DDBJ databases">
        <authorList>
            <person name="Nowell W R."/>
        </authorList>
    </citation>
    <scope>NUCLEOTIDE SEQUENCE</scope>
</reference>
<dbReference type="AlphaFoldDB" id="A0A815AQ99"/>
<evidence type="ECO:0000256" key="1">
    <source>
        <dbReference type="SAM" id="Phobius"/>
    </source>
</evidence>
<evidence type="ECO:0008006" key="4">
    <source>
        <dbReference type="Google" id="ProtNLM"/>
    </source>
</evidence>
<proteinExistence type="predicted"/>
<dbReference type="OrthoDB" id="9977799at2759"/>
<name>A0A815AQ99_9BILA</name>
<feature type="transmembrane region" description="Helical" evidence="1">
    <location>
        <begin position="286"/>
        <end position="305"/>
    </location>
</feature>
<feature type="transmembrane region" description="Helical" evidence="1">
    <location>
        <begin position="20"/>
        <end position="40"/>
    </location>
</feature>
<feature type="transmembrane region" description="Helical" evidence="1">
    <location>
        <begin position="86"/>
        <end position="109"/>
    </location>
</feature>
<protein>
    <recommendedName>
        <fullName evidence="4">G-protein coupled receptors family 1 profile domain-containing protein</fullName>
    </recommendedName>
</protein>
<dbReference type="Proteomes" id="UP000663891">
    <property type="component" value="Unassembled WGS sequence"/>
</dbReference>
<dbReference type="EMBL" id="CAJNON010000428">
    <property type="protein sequence ID" value="CAF1257555.1"/>
    <property type="molecule type" value="Genomic_DNA"/>
</dbReference>
<feature type="transmembrane region" description="Helical" evidence="1">
    <location>
        <begin position="52"/>
        <end position="74"/>
    </location>
</feature>
<evidence type="ECO:0000313" key="3">
    <source>
        <dbReference type="Proteomes" id="UP000663891"/>
    </source>
</evidence>
<evidence type="ECO:0000313" key="2">
    <source>
        <dbReference type="EMBL" id="CAF1257555.1"/>
    </source>
</evidence>
<gene>
    <name evidence="2" type="ORF">VCS650_LOCUS28684</name>
</gene>
<keyword evidence="1" id="KW-0472">Membrane</keyword>
<organism evidence="2 3">
    <name type="scientific">Adineta steineri</name>
    <dbReference type="NCBI Taxonomy" id="433720"/>
    <lineage>
        <taxon>Eukaryota</taxon>
        <taxon>Metazoa</taxon>
        <taxon>Spiralia</taxon>
        <taxon>Gnathifera</taxon>
        <taxon>Rotifera</taxon>
        <taxon>Eurotatoria</taxon>
        <taxon>Bdelloidea</taxon>
        <taxon>Adinetida</taxon>
        <taxon>Adinetidae</taxon>
        <taxon>Adineta</taxon>
    </lineage>
</organism>
<feature type="transmembrane region" description="Helical" evidence="1">
    <location>
        <begin position="155"/>
        <end position="180"/>
    </location>
</feature>
<accession>A0A815AQ99</accession>
<sequence length="340" mass="38920">MINNQTKTNGFILSSVSLGFNTFACLISCIVFLIILYHLYYNHVKRVDQITVVLCAHIYLEILIYSSLLISMNIRSILGDLYNQSFGSSWCIFSGYLAIILLSMLYMNFLNQAFYRLIRIVYSQNRRLQSLKLYAFYRLIRIVYSQNRRLQSLKLYVILPFIELIIVTPILLSVLIPVNAVIYLPNDHFCNTSSTNIPGVLWAAFVGYMCPLCCISFIYMYITRFIHRQGNIQILIIKQRQSRDLLIIRRILIIVNLLLILGIPGVVLTFMFIITGVEHPLLTRITYFPVSVSGAGLSVALLFSIPPLKNIVLNLLTTKTVTPVNQVVRGTVQMKTITRT</sequence>
<comment type="caution">
    <text evidence="2">The sequence shown here is derived from an EMBL/GenBank/DDBJ whole genome shotgun (WGS) entry which is preliminary data.</text>
</comment>
<keyword evidence="1" id="KW-0812">Transmembrane</keyword>
<feature type="transmembrane region" description="Helical" evidence="1">
    <location>
        <begin position="200"/>
        <end position="222"/>
    </location>
</feature>